<keyword evidence="8 12" id="KW-1133">Transmembrane helix</keyword>
<dbReference type="GO" id="GO:0046872">
    <property type="term" value="F:metal ion binding"/>
    <property type="evidence" value="ECO:0007669"/>
    <property type="project" value="UniProtKB-KW"/>
</dbReference>
<evidence type="ECO:0000256" key="6">
    <source>
        <dbReference type="ARBA" id="ARBA00022723"/>
    </source>
</evidence>
<comment type="subcellular location">
    <subcellularLocation>
        <location evidence="2">Membrane</location>
        <topology evidence="2">Multi-pass membrane protein</topology>
    </subcellularLocation>
</comment>
<evidence type="ECO:0000256" key="10">
    <source>
        <dbReference type="ARBA" id="ARBA00023136"/>
    </source>
</evidence>
<feature type="transmembrane region" description="Helical" evidence="12">
    <location>
        <begin position="90"/>
        <end position="108"/>
    </location>
</feature>
<feature type="transmembrane region" description="Helical" evidence="12">
    <location>
        <begin position="20"/>
        <end position="38"/>
    </location>
</feature>
<evidence type="ECO:0000313" key="15">
    <source>
        <dbReference type="Proteomes" id="UP001179952"/>
    </source>
</evidence>
<dbReference type="Proteomes" id="UP001179952">
    <property type="component" value="Unassembled WGS sequence"/>
</dbReference>
<keyword evidence="3" id="KW-0813">Transport</keyword>
<dbReference type="CDD" id="cd08766">
    <property type="entry name" value="Cyt_b561_ACYB-1_like"/>
    <property type="match status" value="1"/>
</dbReference>
<reference evidence="14" key="2">
    <citation type="submission" date="2023-06" db="EMBL/GenBank/DDBJ databases">
        <authorList>
            <person name="Ma L."/>
            <person name="Liu K.-W."/>
            <person name="Li Z."/>
            <person name="Hsiao Y.-Y."/>
            <person name="Qi Y."/>
            <person name="Fu T."/>
            <person name="Tang G."/>
            <person name="Zhang D."/>
            <person name="Sun W.-H."/>
            <person name="Liu D.-K."/>
            <person name="Li Y."/>
            <person name="Chen G.-Z."/>
            <person name="Liu X.-D."/>
            <person name="Liao X.-Y."/>
            <person name="Jiang Y.-T."/>
            <person name="Yu X."/>
            <person name="Hao Y."/>
            <person name="Huang J."/>
            <person name="Zhao X.-W."/>
            <person name="Ke S."/>
            <person name="Chen Y.-Y."/>
            <person name="Wu W.-L."/>
            <person name="Hsu J.-L."/>
            <person name="Lin Y.-F."/>
            <person name="Huang M.-D."/>
            <person name="Li C.-Y."/>
            <person name="Huang L."/>
            <person name="Wang Z.-W."/>
            <person name="Zhao X."/>
            <person name="Zhong W.-Y."/>
            <person name="Peng D.-H."/>
            <person name="Ahmad S."/>
            <person name="Lan S."/>
            <person name="Zhang J.-S."/>
            <person name="Tsai W.-C."/>
            <person name="Van De Peer Y."/>
            <person name="Liu Z.-J."/>
        </authorList>
    </citation>
    <scope>NUCLEOTIDE SEQUENCE</scope>
    <source>
        <strain evidence="14">SCP</strain>
        <tissue evidence="14">Leaves</tissue>
    </source>
</reference>
<dbReference type="GO" id="GO:0016491">
    <property type="term" value="F:oxidoreductase activity"/>
    <property type="evidence" value="ECO:0007669"/>
    <property type="project" value="InterPro"/>
</dbReference>
<dbReference type="InterPro" id="IPR006593">
    <property type="entry name" value="Cyt_b561/ferric_Rdtase_TM"/>
</dbReference>
<keyword evidence="10 12" id="KW-0472">Membrane</keyword>
<evidence type="ECO:0000256" key="8">
    <source>
        <dbReference type="ARBA" id="ARBA00022989"/>
    </source>
</evidence>
<evidence type="ECO:0000256" key="9">
    <source>
        <dbReference type="ARBA" id="ARBA00023004"/>
    </source>
</evidence>
<dbReference type="PANTHER" id="PTHR10106:SF43">
    <property type="entry name" value="CYTOCHROME B561 FAMILY PROTEIN, EXPRESSED"/>
    <property type="match status" value="1"/>
</dbReference>
<evidence type="ECO:0000256" key="5">
    <source>
        <dbReference type="ARBA" id="ARBA00022692"/>
    </source>
</evidence>
<protein>
    <submittedName>
        <fullName evidence="14">Ascorbate-specific transmembrane electron transporter 1</fullName>
    </submittedName>
</protein>
<evidence type="ECO:0000256" key="3">
    <source>
        <dbReference type="ARBA" id="ARBA00022448"/>
    </source>
</evidence>
<dbReference type="Pfam" id="PF03188">
    <property type="entry name" value="Cytochrom_B561"/>
    <property type="match status" value="1"/>
</dbReference>
<dbReference type="PANTHER" id="PTHR10106">
    <property type="entry name" value="CYTOCHROME B561-RELATED"/>
    <property type="match status" value="1"/>
</dbReference>
<keyword evidence="7" id="KW-0249">Electron transport</keyword>
<sequence length="221" mass="25261">MTIIQQTVYKPFHREMTTLAHVLGAISAILILAWVLHFHGRLWLHSDNPEHIFNVHPIVMYMGFIFVMGEGIMAYKLAPLLMRVRKMVHMMFNFVALCFGIFGVYAAFKYHKESTITDMYSLHSWLGMVTICLYGLQWVFGFLCFWLPMASRYMRDRMVPWHRSMGLFLFLMAVCTAETGLVEKAALSQLGPGVESCLMNFAGLAILLFGMAVAFSVILDI</sequence>
<keyword evidence="9" id="KW-0408">Iron</keyword>
<evidence type="ECO:0000256" key="1">
    <source>
        <dbReference type="ARBA" id="ARBA00001970"/>
    </source>
</evidence>
<dbReference type="PROSITE" id="PS50939">
    <property type="entry name" value="CYTOCHROME_B561"/>
    <property type="match status" value="1"/>
</dbReference>
<proteinExistence type="predicted"/>
<feature type="transmembrane region" description="Helical" evidence="12">
    <location>
        <begin position="167"/>
        <end position="186"/>
    </location>
</feature>
<evidence type="ECO:0000313" key="14">
    <source>
        <dbReference type="EMBL" id="KAK1263628.1"/>
    </source>
</evidence>
<evidence type="ECO:0000259" key="13">
    <source>
        <dbReference type="PROSITE" id="PS50939"/>
    </source>
</evidence>
<comment type="caution">
    <text evidence="14">The sequence shown here is derived from an EMBL/GenBank/DDBJ whole genome shotgun (WGS) entry which is preliminary data.</text>
</comment>
<keyword evidence="5 12" id="KW-0812">Transmembrane</keyword>
<evidence type="ECO:0000256" key="11">
    <source>
        <dbReference type="ARBA" id="ARBA00053762"/>
    </source>
</evidence>
<dbReference type="EMBL" id="JAUJYN010000009">
    <property type="protein sequence ID" value="KAK1263628.1"/>
    <property type="molecule type" value="Genomic_DNA"/>
</dbReference>
<comment type="function">
    <text evidence="11">Two-heme-containing cytochrome. Catalyzes ascorbate-dependent trans-membrane electron transfer by utilizing a concerted H(+)/e(-) transfer mechanism.</text>
</comment>
<accession>A0AAV9AHM0</accession>
<dbReference type="FunFam" id="1.20.120.1770:FF:000001">
    <property type="entry name" value="Cytochrome b reductase 1"/>
    <property type="match status" value="1"/>
</dbReference>
<feature type="transmembrane region" description="Helical" evidence="12">
    <location>
        <begin position="58"/>
        <end position="78"/>
    </location>
</feature>
<gene>
    <name evidence="14" type="ORF">QJS04_geneDACA017441</name>
</gene>
<feature type="domain" description="Cytochrome b561" evidence="13">
    <location>
        <begin position="19"/>
        <end position="218"/>
    </location>
</feature>
<comment type="cofactor">
    <cofactor evidence="1">
        <name>heme b</name>
        <dbReference type="ChEBI" id="CHEBI:60344"/>
    </cofactor>
</comment>
<reference evidence="14" key="1">
    <citation type="journal article" date="2023" name="Nat. Commun.">
        <title>Diploid and tetraploid genomes of Acorus and the evolution of monocots.</title>
        <authorList>
            <person name="Ma L."/>
            <person name="Liu K.W."/>
            <person name="Li Z."/>
            <person name="Hsiao Y.Y."/>
            <person name="Qi Y."/>
            <person name="Fu T."/>
            <person name="Tang G.D."/>
            <person name="Zhang D."/>
            <person name="Sun W.H."/>
            <person name="Liu D.K."/>
            <person name="Li Y."/>
            <person name="Chen G.Z."/>
            <person name="Liu X.D."/>
            <person name="Liao X.Y."/>
            <person name="Jiang Y.T."/>
            <person name="Yu X."/>
            <person name="Hao Y."/>
            <person name="Huang J."/>
            <person name="Zhao X.W."/>
            <person name="Ke S."/>
            <person name="Chen Y.Y."/>
            <person name="Wu W.L."/>
            <person name="Hsu J.L."/>
            <person name="Lin Y.F."/>
            <person name="Huang M.D."/>
            <person name="Li C.Y."/>
            <person name="Huang L."/>
            <person name="Wang Z.W."/>
            <person name="Zhao X."/>
            <person name="Zhong W.Y."/>
            <person name="Peng D.H."/>
            <person name="Ahmad S."/>
            <person name="Lan S."/>
            <person name="Zhang J.S."/>
            <person name="Tsai W.C."/>
            <person name="Van de Peer Y."/>
            <person name="Liu Z.J."/>
        </authorList>
    </citation>
    <scope>NUCLEOTIDE SEQUENCE</scope>
    <source>
        <strain evidence="14">SCP</strain>
    </source>
</reference>
<evidence type="ECO:0000256" key="12">
    <source>
        <dbReference type="SAM" id="Phobius"/>
    </source>
</evidence>
<evidence type="ECO:0000256" key="4">
    <source>
        <dbReference type="ARBA" id="ARBA00022617"/>
    </source>
</evidence>
<keyword evidence="6" id="KW-0479">Metal-binding</keyword>
<evidence type="ECO:0000256" key="2">
    <source>
        <dbReference type="ARBA" id="ARBA00004141"/>
    </source>
</evidence>
<dbReference type="InterPro" id="IPR043205">
    <property type="entry name" value="CYB561/CYBRD1-like"/>
</dbReference>
<dbReference type="GO" id="GO:0016020">
    <property type="term" value="C:membrane"/>
    <property type="evidence" value="ECO:0007669"/>
    <property type="project" value="UniProtKB-SubCell"/>
</dbReference>
<organism evidence="14 15">
    <name type="scientific">Acorus gramineus</name>
    <name type="common">Dwarf sweet flag</name>
    <dbReference type="NCBI Taxonomy" id="55184"/>
    <lineage>
        <taxon>Eukaryota</taxon>
        <taxon>Viridiplantae</taxon>
        <taxon>Streptophyta</taxon>
        <taxon>Embryophyta</taxon>
        <taxon>Tracheophyta</taxon>
        <taxon>Spermatophyta</taxon>
        <taxon>Magnoliopsida</taxon>
        <taxon>Liliopsida</taxon>
        <taxon>Acoraceae</taxon>
        <taxon>Acorus</taxon>
    </lineage>
</organism>
<keyword evidence="15" id="KW-1185">Reference proteome</keyword>
<name>A0AAV9AHM0_ACOGR</name>
<dbReference type="Gene3D" id="1.20.120.1770">
    <property type="match status" value="1"/>
</dbReference>
<dbReference type="AlphaFoldDB" id="A0AAV9AHM0"/>
<feature type="transmembrane region" description="Helical" evidence="12">
    <location>
        <begin position="128"/>
        <end position="147"/>
    </location>
</feature>
<dbReference type="SMART" id="SM00665">
    <property type="entry name" value="B561"/>
    <property type="match status" value="1"/>
</dbReference>
<keyword evidence="4" id="KW-0349">Heme</keyword>
<evidence type="ECO:0000256" key="7">
    <source>
        <dbReference type="ARBA" id="ARBA00022982"/>
    </source>
</evidence>
<feature type="transmembrane region" description="Helical" evidence="12">
    <location>
        <begin position="198"/>
        <end position="219"/>
    </location>
</feature>